<dbReference type="RefSeq" id="WP_073092069.1">
    <property type="nucleotide sequence ID" value="NZ_FRCY01000002.1"/>
</dbReference>
<protein>
    <submittedName>
        <fullName evidence="1">2'-5' RNA ligase</fullName>
    </submittedName>
</protein>
<keyword evidence="2" id="KW-1185">Reference proteome</keyword>
<name>A0A1M7JV55_9BACT</name>
<dbReference type="Proteomes" id="UP000184513">
    <property type="component" value="Unassembled WGS sequence"/>
</dbReference>
<dbReference type="InterPro" id="IPR050580">
    <property type="entry name" value="2H_phosphoesterase_YjcG-like"/>
</dbReference>
<sequence length="183" mass="21198">MPKKLGKYFIAIVPPEPVKEKITEIKAQVKAEFGVKYALRSPPHITLKMPFVFPEKKEANLEKKLGSFFSQETPFSLSLSGIGKFGERVIYLRVRYPPDLLLMQQRLVRFGKRNLGQKIELSDLNYTPHLTLAFKDIRKPDFVPLMNFLKSRVSRYDLEVTQVSLLKKTNSIWGLQNNFNLLK</sequence>
<accession>A0A1M7JV55</accession>
<dbReference type="AlphaFoldDB" id="A0A1M7JV55"/>
<dbReference type="STRING" id="388280.SAMN04488057_102163"/>
<proteinExistence type="predicted"/>
<gene>
    <name evidence="1" type="ORF">SAMN04488057_102163</name>
</gene>
<evidence type="ECO:0000313" key="1">
    <source>
        <dbReference type="EMBL" id="SHM56593.1"/>
    </source>
</evidence>
<reference evidence="1 2" key="1">
    <citation type="submission" date="2016-11" db="EMBL/GenBank/DDBJ databases">
        <authorList>
            <person name="Jaros S."/>
            <person name="Januszkiewicz K."/>
            <person name="Wedrychowicz H."/>
        </authorList>
    </citation>
    <scope>NUCLEOTIDE SEQUENCE [LARGE SCALE GENOMIC DNA]</scope>
    <source>
        <strain evidence="1 2">CGMCC 1.6102</strain>
    </source>
</reference>
<dbReference type="SUPFAM" id="SSF55144">
    <property type="entry name" value="LigT-like"/>
    <property type="match status" value="1"/>
</dbReference>
<dbReference type="EMBL" id="FRCY01000002">
    <property type="protein sequence ID" value="SHM56593.1"/>
    <property type="molecule type" value="Genomic_DNA"/>
</dbReference>
<dbReference type="Pfam" id="PF13563">
    <property type="entry name" value="2_5_RNA_ligase2"/>
    <property type="match status" value="1"/>
</dbReference>
<dbReference type="Gene3D" id="3.90.1140.10">
    <property type="entry name" value="Cyclic phosphodiesterase"/>
    <property type="match status" value="1"/>
</dbReference>
<dbReference type="OrthoDB" id="1951600at2"/>
<organism evidence="1 2">
    <name type="scientific">Cyclobacterium lianum</name>
    <dbReference type="NCBI Taxonomy" id="388280"/>
    <lineage>
        <taxon>Bacteria</taxon>
        <taxon>Pseudomonadati</taxon>
        <taxon>Bacteroidota</taxon>
        <taxon>Cytophagia</taxon>
        <taxon>Cytophagales</taxon>
        <taxon>Cyclobacteriaceae</taxon>
        <taxon>Cyclobacterium</taxon>
    </lineage>
</organism>
<dbReference type="PANTHER" id="PTHR40037">
    <property type="entry name" value="PHOSPHOESTERASE YJCG-RELATED"/>
    <property type="match status" value="1"/>
</dbReference>
<dbReference type="GO" id="GO:0016874">
    <property type="term" value="F:ligase activity"/>
    <property type="evidence" value="ECO:0007669"/>
    <property type="project" value="UniProtKB-KW"/>
</dbReference>
<evidence type="ECO:0000313" key="2">
    <source>
        <dbReference type="Proteomes" id="UP000184513"/>
    </source>
</evidence>
<dbReference type="PANTHER" id="PTHR40037:SF1">
    <property type="entry name" value="PHOSPHOESTERASE SAOUHSC_00951-RELATED"/>
    <property type="match status" value="1"/>
</dbReference>
<keyword evidence="1" id="KW-0436">Ligase</keyword>
<dbReference type="InterPro" id="IPR009097">
    <property type="entry name" value="Cyclic_Pdiesterase"/>
</dbReference>